<name>A0ABS5JYG9_9BACT</name>
<feature type="transmembrane region" description="Helical" evidence="1">
    <location>
        <begin position="14"/>
        <end position="33"/>
    </location>
</feature>
<feature type="transmembrane region" description="Helical" evidence="1">
    <location>
        <begin position="39"/>
        <end position="55"/>
    </location>
</feature>
<dbReference type="Proteomes" id="UP000708576">
    <property type="component" value="Unassembled WGS sequence"/>
</dbReference>
<reference evidence="2 3" key="1">
    <citation type="journal article" date="2015" name="Int. J. Syst. Evol. Microbiol.">
        <title>Carboxylicivirga linearis sp. nov., isolated from a sea cucumber culture pond.</title>
        <authorList>
            <person name="Wang F.Q."/>
            <person name="Zhou Y.X."/>
            <person name="Lin X.Z."/>
            <person name="Chen G.J."/>
            <person name="Du Z.J."/>
        </authorList>
    </citation>
    <scope>NUCLEOTIDE SEQUENCE [LARGE SCALE GENOMIC DNA]</scope>
    <source>
        <strain evidence="2 3">FB218</strain>
    </source>
</reference>
<dbReference type="EMBL" id="JAGUCO010000016">
    <property type="protein sequence ID" value="MBS2099906.1"/>
    <property type="molecule type" value="Genomic_DNA"/>
</dbReference>
<evidence type="ECO:0000313" key="3">
    <source>
        <dbReference type="Proteomes" id="UP000708576"/>
    </source>
</evidence>
<keyword evidence="3" id="KW-1185">Reference proteome</keyword>
<dbReference type="RefSeq" id="WP_212217147.1">
    <property type="nucleotide sequence ID" value="NZ_JAGUCO010000016.1"/>
</dbReference>
<evidence type="ECO:0000313" key="2">
    <source>
        <dbReference type="EMBL" id="MBS2099906.1"/>
    </source>
</evidence>
<feature type="transmembrane region" description="Helical" evidence="1">
    <location>
        <begin position="187"/>
        <end position="205"/>
    </location>
</feature>
<keyword evidence="1" id="KW-0812">Transmembrane</keyword>
<comment type="caution">
    <text evidence="2">The sequence shown here is derived from an EMBL/GenBank/DDBJ whole genome shotgun (WGS) entry which is preliminary data.</text>
</comment>
<feature type="transmembrane region" description="Helical" evidence="1">
    <location>
        <begin position="136"/>
        <end position="157"/>
    </location>
</feature>
<proteinExistence type="predicted"/>
<keyword evidence="1" id="KW-0472">Membrane</keyword>
<protein>
    <recommendedName>
        <fullName evidence="4">Prenyltransferase</fullName>
    </recommendedName>
</protein>
<keyword evidence="1" id="KW-1133">Transmembrane helix</keyword>
<feature type="transmembrane region" description="Helical" evidence="1">
    <location>
        <begin position="67"/>
        <end position="86"/>
    </location>
</feature>
<evidence type="ECO:0008006" key="4">
    <source>
        <dbReference type="Google" id="ProtNLM"/>
    </source>
</evidence>
<gene>
    <name evidence="2" type="ORF">KEM10_16580</name>
</gene>
<sequence>MDSDRKRWMDNNKWIPPALIIIAIIYIAIKIYLLSLTQWFILLILSVLSIFYIIPSRSDRGIRWLPGLKMQIIALSWSLLIVPFSFDKLLSTHTLFIQGAIVFFFVIALAIPFDLRDIRDDAKTLKTLPQIIGTKNAVRLSEIILFIIGFILFVYTPTLTEKLSHLFFTITSITLIHYSIHQKPLYYSFWIEGIPFFWISGLLIVQ</sequence>
<feature type="transmembrane region" description="Helical" evidence="1">
    <location>
        <begin position="92"/>
        <end position="115"/>
    </location>
</feature>
<organism evidence="2 3">
    <name type="scientific">Carboxylicivirga linearis</name>
    <dbReference type="NCBI Taxonomy" id="1628157"/>
    <lineage>
        <taxon>Bacteria</taxon>
        <taxon>Pseudomonadati</taxon>
        <taxon>Bacteroidota</taxon>
        <taxon>Bacteroidia</taxon>
        <taxon>Marinilabiliales</taxon>
        <taxon>Marinilabiliaceae</taxon>
        <taxon>Carboxylicivirga</taxon>
    </lineage>
</organism>
<evidence type="ECO:0000256" key="1">
    <source>
        <dbReference type="SAM" id="Phobius"/>
    </source>
</evidence>
<accession>A0ABS5JYG9</accession>